<evidence type="ECO:0000256" key="6">
    <source>
        <dbReference type="SAM" id="MobiDB-lite"/>
    </source>
</evidence>
<evidence type="ECO:0000256" key="1">
    <source>
        <dbReference type="ARBA" id="ARBA00004613"/>
    </source>
</evidence>
<evidence type="ECO:0000256" key="5">
    <source>
        <dbReference type="RuleBase" id="RU367124"/>
    </source>
</evidence>
<evidence type="ECO:0000256" key="3">
    <source>
        <dbReference type="ARBA" id="ARBA00022525"/>
    </source>
</evidence>
<feature type="compositionally biased region" description="Basic and acidic residues" evidence="6">
    <location>
        <begin position="189"/>
        <end position="206"/>
    </location>
</feature>
<dbReference type="OrthoDB" id="146030at2759"/>
<sequence>MRLHCLVLVVLAGLIISFDDISASGVSQRKLRMQAPDIVGPADSDSRLLRSHETNNVKGTDTDVESEERAGQSMLNQFFGRNDLTMATFSKMMKDDVYKVKMFKNWNEHKQSYDKIKERMFLELNPRLKKLLSEYSSKYMLTRATQVENVKKSTAHIRPAEKVKMTTRAKLFENVKTSSRRKQSIAHARPTEKGEMTTTRVRDPSKPVKSVGWADQRGGTLIQDPKVPVNS</sequence>
<comment type="function">
    <text evidence="5">Effector that suppresses plant defense responses during pathogen infection.</text>
</comment>
<evidence type="ECO:0000313" key="7">
    <source>
        <dbReference type="EMBL" id="OWY99164.1"/>
    </source>
</evidence>
<dbReference type="InterPro" id="IPR031825">
    <property type="entry name" value="RXLR"/>
</dbReference>
<keyword evidence="3 5" id="KW-0964">Secreted</keyword>
<comment type="domain">
    <text evidence="5">The RxLR-dEER motif acts to carry the protein into the host cell cytoplasm through binding to cell surface phosphatidylinositol-3-phosphate.</text>
</comment>
<dbReference type="EMBL" id="NBNE01008735">
    <property type="protein sequence ID" value="OWY99164.1"/>
    <property type="molecule type" value="Genomic_DNA"/>
</dbReference>
<dbReference type="Proteomes" id="UP000198211">
    <property type="component" value="Unassembled WGS sequence"/>
</dbReference>
<feature type="compositionally biased region" description="Basic and acidic residues" evidence="6">
    <location>
        <begin position="44"/>
        <end position="55"/>
    </location>
</feature>
<evidence type="ECO:0000256" key="2">
    <source>
        <dbReference type="ARBA" id="ARBA00010400"/>
    </source>
</evidence>
<protein>
    <recommendedName>
        <fullName evidence="5">RxLR effector protein</fullName>
    </recommendedName>
</protein>
<dbReference type="AlphaFoldDB" id="A0A225V1K0"/>
<keyword evidence="4 5" id="KW-0732">Signal</keyword>
<comment type="subcellular location">
    <subcellularLocation>
        <location evidence="1 5">Secreted</location>
    </subcellularLocation>
</comment>
<dbReference type="Pfam" id="PF16810">
    <property type="entry name" value="RXLR"/>
    <property type="match status" value="1"/>
</dbReference>
<evidence type="ECO:0000256" key="4">
    <source>
        <dbReference type="ARBA" id="ARBA00022729"/>
    </source>
</evidence>
<organism evidence="7 8">
    <name type="scientific">Phytophthora megakarya</name>
    <dbReference type="NCBI Taxonomy" id="4795"/>
    <lineage>
        <taxon>Eukaryota</taxon>
        <taxon>Sar</taxon>
        <taxon>Stramenopiles</taxon>
        <taxon>Oomycota</taxon>
        <taxon>Peronosporomycetes</taxon>
        <taxon>Peronosporales</taxon>
        <taxon>Peronosporaceae</taxon>
        <taxon>Phytophthora</taxon>
    </lineage>
</organism>
<feature type="region of interest" description="Disordered" evidence="6">
    <location>
        <begin position="178"/>
        <end position="231"/>
    </location>
</feature>
<comment type="caution">
    <text evidence="7">The sequence shown here is derived from an EMBL/GenBank/DDBJ whole genome shotgun (WGS) entry which is preliminary data.</text>
</comment>
<evidence type="ECO:0000313" key="8">
    <source>
        <dbReference type="Proteomes" id="UP000198211"/>
    </source>
</evidence>
<feature type="chain" id="PRO_5028501035" description="RxLR effector protein" evidence="5">
    <location>
        <begin position="18"/>
        <end position="231"/>
    </location>
</feature>
<comment type="similarity">
    <text evidence="2 5">Belongs to the RxLR effector family.</text>
</comment>
<proteinExistence type="inferred from homology"/>
<dbReference type="GO" id="GO:0005576">
    <property type="term" value="C:extracellular region"/>
    <property type="evidence" value="ECO:0007669"/>
    <property type="project" value="UniProtKB-SubCell"/>
</dbReference>
<gene>
    <name evidence="7" type="ORF">PHMEG_00029886</name>
</gene>
<feature type="signal peptide" evidence="5">
    <location>
        <begin position="1"/>
        <end position="17"/>
    </location>
</feature>
<reference evidence="8" key="1">
    <citation type="submission" date="2017-03" db="EMBL/GenBank/DDBJ databases">
        <title>Phytopthora megakarya and P. palmivora, two closely related causual agents of cacao black pod achieved similar genome size and gene model numbers by different mechanisms.</title>
        <authorList>
            <person name="Ali S."/>
            <person name="Shao J."/>
            <person name="Larry D.J."/>
            <person name="Kronmiller B."/>
            <person name="Shen D."/>
            <person name="Strem M.D."/>
            <person name="Melnick R.L."/>
            <person name="Guiltinan M.J."/>
            <person name="Tyler B.M."/>
            <person name="Meinhardt L.W."/>
            <person name="Bailey B.A."/>
        </authorList>
    </citation>
    <scope>NUCLEOTIDE SEQUENCE [LARGE SCALE GENOMIC DNA]</scope>
    <source>
        <strain evidence="8">zdho120</strain>
    </source>
</reference>
<keyword evidence="8" id="KW-1185">Reference proteome</keyword>
<name>A0A225V1K0_9STRA</name>
<feature type="region of interest" description="Disordered" evidence="6">
    <location>
        <begin position="42"/>
        <end position="67"/>
    </location>
</feature>
<accession>A0A225V1K0</accession>